<dbReference type="AlphaFoldDB" id="A0A5B6UDU3"/>
<comment type="function">
    <text evidence="9">Magnesium transporter that may mediate the influx of magnesium.</text>
</comment>
<evidence type="ECO:0000256" key="6">
    <source>
        <dbReference type="ARBA" id="ARBA00022989"/>
    </source>
</evidence>
<dbReference type="OrthoDB" id="10251508at2759"/>
<dbReference type="FunFam" id="1.20.58.340:FF:000009">
    <property type="entry name" value="Magnesium transporter MRS2-1"/>
    <property type="match status" value="1"/>
</dbReference>
<sequence length="249" mass="28398">MDPIICEAAELEVEAYPLLDELTSKISTLNLERVRRLKSRLVALTRRVQKVRDEIEQLMDDDGDMAEMYLSEKKSRMECDQSMMGFRSNDGLSVSAPVSPVSSPPESRRLEKSLSMARSRHESTKSSESATESIEELEMLLEAYFVLIDSTLNKLTSLKEYIDDTEDFINIQLDNVRNQLIQFELLLTTATFVVAIFGVVTGIFGMNFAIPFFDDPGAFKWVLIITGVCGIIIFCAFVWFFKYRRLMPL</sequence>
<dbReference type="Gene3D" id="1.20.58.340">
    <property type="entry name" value="Magnesium transport protein CorA, transmembrane region"/>
    <property type="match status" value="2"/>
</dbReference>
<organism evidence="12 13">
    <name type="scientific">Gossypium australe</name>
    <dbReference type="NCBI Taxonomy" id="47621"/>
    <lineage>
        <taxon>Eukaryota</taxon>
        <taxon>Viridiplantae</taxon>
        <taxon>Streptophyta</taxon>
        <taxon>Embryophyta</taxon>
        <taxon>Tracheophyta</taxon>
        <taxon>Spermatophyta</taxon>
        <taxon>Magnoliopsida</taxon>
        <taxon>eudicotyledons</taxon>
        <taxon>Gunneridae</taxon>
        <taxon>Pentapetalae</taxon>
        <taxon>rosids</taxon>
        <taxon>malvids</taxon>
        <taxon>Malvales</taxon>
        <taxon>Malvaceae</taxon>
        <taxon>Malvoideae</taxon>
        <taxon>Gossypium</taxon>
    </lineage>
</organism>
<name>A0A5B6UDU3_9ROSI</name>
<feature type="coiled-coil region" evidence="10">
    <location>
        <begin position="34"/>
        <end position="61"/>
    </location>
</feature>
<dbReference type="GO" id="GO:0015095">
    <property type="term" value="F:magnesium ion transmembrane transporter activity"/>
    <property type="evidence" value="ECO:0007669"/>
    <property type="project" value="UniProtKB-ARBA"/>
</dbReference>
<evidence type="ECO:0000256" key="1">
    <source>
        <dbReference type="ARBA" id="ARBA00004141"/>
    </source>
</evidence>
<dbReference type="CDD" id="cd12823">
    <property type="entry name" value="Mrs2_Mfm1p-like"/>
    <property type="match status" value="1"/>
</dbReference>
<evidence type="ECO:0000256" key="2">
    <source>
        <dbReference type="ARBA" id="ARBA00007535"/>
    </source>
</evidence>
<comment type="similarity">
    <text evidence="2 9">Belongs to the CorA metal ion transporter (MIT) (TC 1.A.35.5) family.</text>
</comment>
<keyword evidence="7 9" id="KW-0406">Ion transport</keyword>
<dbReference type="Pfam" id="PF22099">
    <property type="entry name" value="MRS2-like"/>
    <property type="match status" value="2"/>
</dbReference>
<evidence type="ECO:0000256" key="5">
    <source>
        <dbReference type="ARBA" id="ARBA00022842"/>
    </source>
</evidence>
<evidence type="ECO:0000313" key="12">
    <source>
        <dbReference type="EMBL" id="KAA3456241.1"/>
    </source>
</evidence>
<evidence type="ECO:0000256" key="8">
    <source>
        <dbReference type="ARBA" id="ARBA00023136"/>
    </source>
</evidence>
<reference evidence="13" key="1">
    <citation type="journal article" date="2019" name="Plant Biotechnol. J.">
        <title>Genome sequencing of the Australian wild diploid species Gossypium australe highlights disease resistance and delayed gland morphogenesis.</title>
        <authorList>
            <person name="Cai Y."/>
            <person name="Cai X."/>
            <person name="Wang Q."/>
            <person name="Wang P."/>
            <person name="Zhang Y."/>
            <person name="Cai C."/>
            <person name="Xu Y."/>
            <person name="Wang K."/>
            <person name="Zhou Z."/>
            <person name="Wang C."/>
            <person name="Geng S."/>
            <person name="Li B."/>
            <person name="Dong Q."/>
            <person name="Hou Y."/>
            <person name="Wang H."/>
            <person name="Ai P."/>
            <person name="Liu Z."/>
            <person name="Yi F."/>
            <person name="Sun M."/>
            <person name="An G."/>
            <person name="Cheng J."/>
            <person name="Zhang Y."/>
            <person name="Shi Q."/>
            <person name="Xie Y."/>
            <person name="Shi X."/>
            <person name="Chang Y."/>
            <person name="Huang F."/>
            <person name="Chen Y."/>
            <person name="Hong S."/>
            <person name="Mi L."/>
            <person name="Sun Q."/>
            <person name="Zhang L."/>
            <person name="Zhou B."/>
            <person name="Peng R."/>
            <person name="Zhang X."/>
            <person name="Liu F."/>
        </authorList>
    </citation>
    <scope>NUCLEOTIDE SEQUENCE [LARGE SCALE GENOMIC DNA]</scope>
    <source>
        <strain evidence="13">cv. PA1801</strain>
    </source>
</reference>
<keyword evidence="5 9" id="KW-0460">Magnesium</keyword>
<keyword evidence="13" id="KW-1185">Reference proteome</keyword>
<protein>
    <recommendedName>
        <fullName evidence="9">Magnesium transporter</fullName>
    </recommendedName>
</protein>
<evidence type="ECO:0000256" key="7">
    <source>
        <dbReference type="ARBA" id="ARBA00023065"/>
    </source>
</evidence>
<dbReference type="GO" id="GO:0016020">
    <property type="term" value="C:membrane"/>
    <property type="evidence" value="ECO:0007669"/>
    <property type="project" value="UniProtKB-SubCell"/>
</dbReference>
<feature type="compositionally biased region" description="Low complexity" evidence="11">
    <location>
        <begin position="93"/>
        <end position="105"/>
    </location>
</feature>
<dbReference type="SUPFAM" id="SSF144083">
    <property type="entry name" value="Magnesium transport protein CorA, transmembrane region"/>
    <property type="match status" value="1"/>
</dbReference>
<evidence type="ECO:0000256" key="9">
    <source>
        <dbReference type="RuleBase" id="RU366041"/>
    </source>
</evidence>
<comment type="subcellular location">
    <subcellularLocation>
        <location evidence="1 9">Membrane</location>
        <topology evidence="1 9">Multi-pass membrane protein</topology>
    </subcellularLocation>
</comment>
<proteinExistence type="inferred from homology"/>
<keyword evidence="6 9" id="KW-1133">Transmembrane helix</keyword>
<keyword evidence="4 9" id="KW-0812">Transmembrane</keyword>
<feature type="transmembrane region" description="Helical" evidence="9">
    <location>
        <begin position="185"/>
        <end position="209"/>
    </location>
</feature>
<evidence type="ECO:0000313" key="13">
    <source>
        <dbReference type="Proteomes" id="UP000325315"/>
    </source>
</evidence>
<dbReference type="PANTHER" id="PTHR13890">
    <property type="entry name" value="RNA SPLICING PROTEIN MRS2, MITOCHONDRIAL"/>
    <property type="match status" value="1"/>
</dbReference>
<feature type="region of interest" description="Disordered" evidence="11">
    <location>
        <begin position="90"/>
        <end position="130"/>
    </location>
</feature>
<gene>
    <name evidence="12" type="ORF">EPI10_019178</name>
</gene>
<dbReference type="Proteomes" id="UP000325315">
    <property type="component" value="Unassembled WGS sequence"/>
</dbReference>
<dbReference type="PANTHER" id="PTHR13890:SF26">
    <property type="entry name" value="MAGNESIUM TRANSPORTER MRS2-1"/>
    <property type="match status" value="1"/>
</dbReference>
<accession>A0A5B6UDU3</accession>
<keyword evidence="3 9" id="KW-0813">Transport</keyword>
<evidence type="ECO:0000256" key="3">
    <source>
        <dbReference type="ARBA" id="ARBA00022448"/>
    </source>
</evidence>
<feature type="transmembrane region" description="Helical" evidence="9">
    <location>
        <begin position="221"/>
        <end position="241"/>
    </location>
</feature>
<evidence type="ECO:0000256" key="11">
    <source>
        <dbReference type="SAM" id="MobiDB-lite"/>
    </source>
</evidence>
<dbReference type="InterPro" id="IPR045863">
    <property type="entry name" value="CorA_TM1_TM2"/>
</dbReference>
<keyword evidence="10" id="KW-0175">Coiled coil</keyword>
<comment type="caution">
    <text evidence="12">The sequence shown here is derived from an EMBL/GenBank/DDBJ whole genome shotgun (WGS) entry which is preliminary data.</text>
</comment>
<dbReference type="InterPro" id="IPR039204">
    <property type="entry name" value="MRS2-like"/>
</dbReference>
<evidence type="ECO:0000256" key="4">
    <source>
        <dbReference type="ARBA" id="ARBA00022692"/>
    </source>
</evidence>
<keyword evidence="8 9" id="KW-0472">Membrane</keyword>
<evidence type="ECO:0000256" key="10">
    <source>
        <dbReference type="SAM" id="Coils"/>
    </source>
</evidence>
<dbReference type="EMBL" id="SMMG02000012">
    <property type="protein sequence ID" value="KAA3456241.1"/>
    <property type="molecule type" value="Genomic_DNA"/>
</dbReference>